<gene>
    <name evidence="1" type="ORF">AtDm6_2967</name>
</gene>
<dbReference type="EMBL" id="JOKM01000102">
    <property type="protein sequence ID" value="KGB21331.1"/>
    <property type="molecule type" value="Genomic_DNA"/>
</dbReference>
<keyword evidence="2" id="KW-1185">Reference proteome</keyword>
<evidence type="ECO:0000313" key="2">
    <source>
        <dbReference type="Proteomes" id="UP000029448"/>
    </source>
</evidence>
<comment type="caution">
    <text evidence="1">The sequence shown here is derived from an EMBL/GenBank/DDBJ whole genome shotgun (WGS) entry which is preliminary data.</text>
</comment>
<organism evidence="1 2">
    <name type="scientific">Acetobacter tropicalis</name>
    <dbReference type="NCBI Taxonomy" id="104102"/>
    <lineage>
        <taxon>Bacteria</taxon>
        <taxon>Pseudomonadati</taxon>
        <taxon>Pseudomonadota</taxon>
        <taxon>Alphaproteobacteria</taxon>
        <taxon>Acetobacterales</taxon>
        <taxon>Acetobacteraceae</taxon>
        <taxon>Acetobacter</taxon>
    </lineage>
</organism>
<proteinExistence type="predicted"/>
<dbReference type="Proteomes" id="UP000029448">
    <property type="component" value="Unassembled WGS sequence"/>
</dbReference>
<evidence type="ECO:0000313" key="1">
    <source>
        <dbReference type="EMBL" id="KGB21331.1"/>
    </source>
</evidence>
<accession>A0A094ZFH8</accession>
<reference evidence="1 2" key="1">
    <citation type="submission" date="2014-06" db="EMBL/GenBank/DDBJ databases">
        <title>Functional and comparative genomic analyses of the Drosophila gut microbiota identify candidate symbiosis factors.</title>
        <authorList>
            <person name="Newell P.D."/>
            <person name="Chaston J.M."/>
            <person name="Douglas A.E."/>
        </authorList>
    </citation>
    <scope>NUCLEOTIDE SEQUENCE [LARGE SCALE GENOMIC DNA]</scope>
    <source>
        <strain evidence="1 2">DmCS_006</strain>
    </source>
</reference>
<dbReference type="STRING" id="104102.AtDm6_2967"/>
<protein>
    <submittedName>
        <fullName evidence="1">Uncharacterized protein</fullName>
    </submittedName>
</protein>
<dbReference type="AlphaFoldDB" id="A0A094ZFH8"/>
<name>A0A094ZFH8_9PROT</name>
<sequence length="44" mass="4787">MACSEESDMADVWPHMPLPSGAGHVRYCEGAGITKSLFLEMSML</sequence>